<evidence type="ECO:0000256" key="13">
    <source>
        <dbReference type="PROSITE-ProRule" id="PRU00175"/>
    </source>
</evidence>
<dbReference type="InterPro" id="IPR001841">
    <property type="entry name" value="Znf_RING"/>
</dbReference>
<sequence length="146" mass="16301">MAYLSVTLGINFLVGMAFIAVFLLIATAIAILAPSPLHELEAFLTTVGLKTYKGRREELNRRIPAGRYRRREQDQLAGECSVCLSELVDGDEVRRLPACKHVYHVGCIDAWLLRHDNCPLCRAEALVSSLDICKIFEGDSCELIDH</sequence>
<dbReference type="PANTHER" id="PTHR46913">
    <property type="entry name" value="RING-H2 FINGER PROTEIN ATL16"/>
    <property type="match status" value="1"/>
</dbReference>
<dbReference type="Pfam" id="PF13639">
    <property type="entry name" value="zf-RING_2"/>
    <property type="match status" value="1"/>
</dbReference>
<dbReference type="PANTHER" id="PTHR46913:SF1">
    <property type="entry name" value="RING-H2 FINGER PROTEIN ATL16"/>
    <property type="match status" value="1"/>
</dbReference>
<comment type="pathway">
    <text evidence="3">Protein modification; protein ubiquitination.</text>
</comment>
<evidence type="ECO:0000256" key="8">
    <source>
        <dbReference type="ARBA" id="ARBA00022771"/>
    </source>
</evidence>
<dbReference type="SMART" id="SM00184">
    <property type="entry name" value="RING"/>
    <property type="match status" value="1"/>
</dbReference>
<organism evidence="16 17">
    <name type="scientific">Dendrobium thyrsiflorum</name>
    <name type="common">Pinecone-like raceme dendrobium</name>
    <name type="synonym">Orchid</name>
    <dbReference type="NCBI Taxonomy" id="117978"/>
    <lineage>
        <taxon>Eukaryota</taxon>
        <taxon>Viridiplantae</taxon>
        <taxon>Streptophyta</taxon>
        <taxon>Embryophyta</taxon>
        <taxon>Tracheophyta</taxon>
        <taxon>Spermatophyta</taxon>
        <taxon>Magnoliopsida</taxon>
        <taxon>Liliopsida</taxon>
        <taxon>Asparagales</taxon>
        <taxon>Orchidaceae</taxon>
        <taxon>Epidendroideae</taxon>
        <taxon>Malaxideae</taxon>
        <taxon>Dendrobiinae</taxon>
        <taxon>Dendrobium</taxon>
    </lineage>
</organism>
<keyword evidence="5" id="KW-0808">Transferase</keyword>
<evidence type="ECO:0000256" key="10">
    <source>
        <dbReference type="ARBA" id="ARBA00022833"/>
    </source>
</evidence>
<evidence type="ECO:0000256" key="2">
    <source>
        <dbReference type="ARBA" id="ARBA00004167"/>
    </source>
</evidence>
<dbReference type="InterPro" id="IPR044600">
    <property type="entry name" value="ATL1/ATL16-like"/>
</dbReference>
<dbReference type="GO" id="GO:0061630">
    <property type="term" value="F:ubiquitin protein ligase activity"/>
    <property type="evidence" value="ECO:0007669"/>
    <property type="project" value="UniProtKB-EC"/>
</dbReference>
<keyword evidence="9" id="KW-0833">Ubl conjugation pathway</keyword>
<dbReference type="EMBL" id="JANQDX010000015">
    <property type="protein sequence ID" value="KAL0911505.1"/>
    <property type="molecule type" value="Genomic_DNA"/>
</dbReference>
<reference evidence="16 17" key="1">
    <citation type="journal article" date="2024" name="Plant Biotechnol. J.">
        <title>Dendrobium thyrsiflorum genome and its molecular insights into genes involved in important horticultural traits.</title>
        <authorList>
            <person name="Chen B."/>
            <person name="Wang J.Y."/>
            <person name="Zheng P.J."/>
            <person name="Li K.L."/>
            <person name="Liang Y.M."/>
            <person name="Chen X.F."/>
            <person name="Zhang C."/>
            <person name="Zhao X."/>
            <person name="He X."/>
            <person name="Zhang G.Q."/>
            <person name="Liu Z.J."/>
            <person name="Xu Q."/>
        </authorList>
    </citation>
    <scope>NUCLEOTIDE SEQUENCE [LARGE SCALE GENOMIC DNA]</scope>
    <source>
        <strain evidence="16">GZMU011</strain>
    </source>
</reference>
<dbReference type="Gene3D" id="3.30.40.10">
    <property type="entry name" value="Zinc/RING finger domain, C3HC4 (zinc finger)"/>
    <property type="match status" value="1"/>
</dbReference>
<evidence type="ECO:0000256" key="11">
    <source>
        <dbReference type="ARBA" id="ARBA00022989"/>
    </source>
</evidence>
<evidence type="ECO:0000313" key="17">
    <source>
        <dbReference type="Proteomes" id="UP001552299"/>
    </source>
</evidence>
<dbReference type="AlphaFoldDB" id="A0ABD0UFK6"/>
<dbReference type="Proteomes" id="UP001552299">
    <property type="component" value="Unassembled WGS sequence"/>
</dbReference>
<evidence type="ECO:0000256" key="9">
    <source>
        <dbReference type="ARBA" id="ARBA00022786"/>
    </source>
</evidence>
<dbReference type="GO" id="GO:0008270">
    <property type="term" value="F:zinc ion binding"/>
    <property type="evidence" value="ECO:0007669"/>
    <property type="project" value="UniProtKB-KW"/>
</dbReference>
<evidence type="ECO:0000256" key="5">
    <source>
        <dbReference type="ARBA" id="ARBA00022679"/>
    </source>
</evidence>
<keyword evidence="6 14" id="KW-0812">Transmembrane</keyword>
<gene>
    <name evidence="16" type="ORF">M5K25_019653</name>
</gene>
<keyword evidence="8 13" id="KW-0863">Zinc-finger</keyword>
<evidence type="ECO:0000256" key="1">
    <source>
        <dbReference type="ARBA" id="ARBA00000900"/>
    </source>
</evidence>
<evidence type="ECO:0000259" key="15">
    <source>
        <dbReference type="PROSITE" id="PS50089"/>
    </source>
</evidence>
<comment type="subcellular location">
    <subcellularLocation>
        <location evidence="2">Membrane</location>
        <topology evidence="2">Single-pass membrane protein</topology>
    </subcellularLocation>
</comment>
<feature type="domain" description="RING-type" evidence="15">
    <location>
        <begin position="80"/>
        <end position="122"/>
    </location>
</feature>
<comment type="catalytic activity">
    <reaction evidence="1">
        <text>S-ubiquitinyl-[E2 ubiquitin-conjugating enzyme]-L-cysteine + [acceptor protein]-L-lysine = [E2 ubiquitin-conjugating enzyme]-L-cysteine + N(6)-ubiquitinyl-[acceptor protein]-L-lysine.</text>
        <dbReference type="EC" id="2.3.2.27"/>
    </reaction>
</comment>
<dbReference type="GO" id="GO:0016020">
    <property type="term" value="C:membrane"/>
    <property type="evidence" value="ECO:0007669"/>
    <property type="project" value="UniProtKB-SubCell"/>
</dbReference>
<dbReference type="EC" id="2.3.2.27" evidence="4"/>
<dbReference type="PROSITE" id="PS50089">
    <property type="entry name" value="ZF_RING_2"/>
    <property type="match status" value="1"/>
</dbReference>
<keyword evidence="17" id="KW-1185">Reference proteome</keyword>
<comment type="caution">
    <text evidence="16">The sequence shown here is derived from an EMBL/GenBank/DDBJ whole genome shotgun (WGS) entry which is preliminary data.</text>
</comment>
<accession>A0ABD0UFK6</accession>
<dbReference type="InterPro" id="IPR013083">
    <property type="entry name" value="Znf_RING/FYVE/PHD"/>
</dbReference>
<dbReference type="SUPFAM" id="SSF57850">
    <property type="entry name" value="RING/U-box"/>
    <property type="match status" value="1"/>
</dbReference>
<name>A0ABD0UFK6_DENTH</name>
<evidence type="ECO:0000313" key="16">
    <source>
        <dbReference type="EMBL" id="KAL0911505.1"/>
    </source>
</evidence>
<evidence type="ECO:0000256" key="3">
    <source>
        <dbReference type="ARBA" id="ARBA00004906"/>
    </source>
</evidence>
<protein>
    <recommendedName>
        <fullName evidence="4">RING-type E3 ubiquitin transferase</fullName>
        <ecNumber evidence="4">2.3.2.27</ecNumber>
    </recommendedName>
</protein>
<evidence type="ECO:0000256" key="14">
    <source>
        <dbReference type="SAM" id="Phobius"/>
    </source>
</evidence>
<evidence type="ECO:0000256" key="12">
    <source>
        <dbReference type="ARBA" id="ARBA00023136"/>
    </source>
</evidence>
<proteinExistence type="predicted"/>
<evidence type="ECO:0000256" key="4">
    <source>
        <dbReference type="ARBA" id="ARBA00012483"/>
    </source>
</evidence>
<keyword evidence="10" id="KW-0862">Zinc</keyword>
<keyword evidence="12 14" id="KW-0472">Membrane</keyword>
<keyword evidence="11 14" id="KW-1133">Transmembrane helix</keyword>
<evidence type="ECO:0000256" key="6">
    <source>
        <dbReference type="ARBA" id="ARBA00022692"/>
    </source>
</evidence>
<feature type="transmembrane region" description="Helical" evidence="14">
    <location>
        <begin position="12"/>
        <end position="33"/>
    </location>
</feature>
<evidence type="ECO:0000256" key="7">
    <source>
        <dbReference type="ARBA" id="ARBA00022723"/>
    </source>
</evidence>
<keyword evidence="7" id="KW-0479">Metal-binding</keyword>